<organism evidence="1 2">
    <name type="scientific">Racocetra persica</name>
    <dbReference type="NCBI Taxonomy" id="160502"/>
    <lineage>
        <taxon>Eukaryota</taxon>
        <taxon>Fungi</taxon>
        <taxon>Fungi incertae sedis</taxon>
        <taxon>Mucoromycota</taxon>
        <taxon>Glomeromycotina</taxon>
        <taxon>Glomeromycetes</taxon>
        <taxon>Diversisporales</taxon>
        <taxon>Gigasporaceae</taxon>
        <taxon>Racocetra</taxon>
    </lineage>
</organism>
<feature type="non-terminal residue" evidence="1">
    <location>
        <position position="160"/>
    </location>
</feature>
<gene>
    <name evidence="1" type="ORF">RPERSI_LOCUS36709</name>
</gene>
<reference evidence="1" key="1">
    <citation type="submission" date="2021-06" db="EMBL/GenBank/DDBJ databases">
        <authorList>
            <person name="Kallberg Y."/>
            <person name="Tangrot J."/>
            <person name="Rosling A."/>
        </authorList>
    </citation>
    <scope>NUCLEOTIDE SEQUENCE</scope>
    <source>
        <strain evidence="1">MA461A</strain>
    </source>
</reference>
<name>A0ACA9SYI4_9GLOM</name>
<dbReference type="EMBL" id="CAJVQC010177733">
    <property type="protein sequence ID" value="CAG8851725.1"/>
    <property type="molecule type" value="Genomic_DNA"/>
</dbReference>
<dbReference type="Proteomes" id="UP000789920">
    <property type="component" value="Unassembled WGS sequence"/>
</dbReference>
<evidence type="ECO:0000313" key="1">
    <source>
        <dbReference type="EMBL" id="CAG8851725.1"/>
    </source>
</evidence>
<evidence type="ECO:0000313" key="2">
    <source>
        <dbReference type="Proteomes" id="UP000789920"/>
    </source>
</evidence>
<accession>A0ACA9SYI4</accession>
<proteinExistence type="predicted"/>
<feature type="non-terminal residue" evidence="1">
    <location>
        <position position="1"/>
    </location>
</feature>
<protein>
    <submittedName>
        <fullName evidence="1">29315_t:CDS:1</fullName>
    </submittedName>
</protein>
<sequence length="160" mass="18142">ITGHQRLNSNAQISFSTTFYPTSNNLTLDPQVKMNRRTSFTSSITSLISDDNYFPRSTTPTSDTSAESNDSCNDFEFKNISLSNEVINNSVLEENHNVLEANNNVLEANNNVLEANNNVLKENNNILERTNNEQLFMEKWLENNNLTSNTIQDNDKKSTE</sequence>
<keyword evidence="2" id="KW-1185">Reference proteome</keyword>
<comment type="caution">
    <text evidence="1">The sequence shown here is derived from an EMBL/GenBank/DDBJ whole genome shotgun (WGS) entry which is preliminary data.</text>
</comment>